<evidence type="ECO:0000313" key="3">
    <source>
        <dbReference type="Proteomes" id="UP000198649"/>
    </source>
</evidence>
<accession>A0A1I3BQZ1</accession>
<dbReference type="OrthoDB" id="6646510at2"/>
<dbReference type="AlphaFoldDB" id="A0A1I3BQZ1"/>
<proteinExistence type="predicted"/>
<gene>
    <name evidence="2" type="ORF">SAMN05216561_101280</name>
</gene>
<dbReference type="STRING" id="1005945.SAMN05216561_101280"/>
<sequence length="918" mass="96446">MQALMRTVAGTTAGAIAGVAMVLSLLEVPGSPAGATGTEAADQVATSTRGDWQVRTTAPGRHLVSWTSPRRLPLTSDRPRVVPAPGMGADAAVIGVPTLSADGRTLTSVVSSPSAPDPADLDVVLSGRVLDEPRVAVARRGGGRAAATVPVKQTLAADPGVAGPHAVVTSDYTLDPVKLPGMPEPIEMLGHVVEPDPAAATGPRPLVLFLHGRHEVCYLPPGTEGDLGAWPCAAPALEIPSHLGYDYMQRLLATQGYASVSIRVNGINAQDFRLPDGGAGVRADIVREHLDHWVGIAAAHQVDLDRVVLVGHSRGGEGVDRASIRIPLDAPYRVVGQVLLAPTDFGVQSAPYVPTVTVLPYCDGDVSDLQGQKFTDLARDLTTDDTSLKSSVMVMGANHNFFNTEWTPATAVAPAVDDWSGADTEGCGRKSPDRLSPAGQHRAGRTVVAGAVRLFAGEQQFLPLYDGSTVTVDSLDGADLRSHAVGGGRDVRRPAAGTSPTLPVGATSQFCVGVAGFENRFGRCGRSLTDTVTPHWEADGARVPTRRFFEMAWTAVGQRAGLGLDRPLDLSTGRLELRTIVDDAGGDATFGVRLTDADGARAEVTPEGGGLVPALPSVPFGTKLWAQTLVVDPTVAAGIDLTRVTAVELVAGTPRGRVWVADLASAPVTLAAVPERRLPTLSLAGLRLVEGDASGTREARMPFRVTGEVSRPMKVEVVTVGQARGAVQSFTIDLAPGQTSGSVPVSYDVDRRDDLSPSVTTASIWATRNVMTDAYVADVRIEDDDPAPPVTVSPVSRTVREGERVEVVVRLGGTIDYDLFVQARVLRSPAGLRVADVPAAWFERYGYSEDPAATLASTRLSLYEQVRAGQRRVVVSVPIARDGVAEPRESITLRLVVGRQRFTRTIYVARSAGGSAAG</sequence>
<protein>
    <recommendedName>
        <fullName evidence="4">Secreted protein</fullName>
    </recommendedName>
</protein>
<evidence type="ECO:0000313" key="2">
    <source>
        <dbReference type="EMBL" id="SFH64692.1"/>
    </source>
</evidence>
<organism evidence="2 3">
    <name type="scientific">Nocardioides psychrotolerans</name>
    <dbReference type="NCBI Taxonomy" id="1005945"/>
    <lineage>
        <taxon>Bacteria</taxon>
        <taxon>Bacillati</taxon>
        <taxon>Actinomycetota</taxon>
        <taxon>Actinomycetes</taxon>
        <taxon>Propionibacteriales</taxon>
        <taxon>Nocardioidaceae</taxon>
        <taxon>Nocardioides</taxon>
    </lineage>
</organism>
<keyword evidence="3" id="KW-1185">Reference proteome</keyword>
<dbReference type="RefSeq" id="WP_091109785.1">
    <property type="nucleotide sequence ID" value="NZ_BKAF01000001.1"/>
</dbReference>
<dbReference type="SUPFAM" id="SSF53474">
    <property type="entry name" value="alpha/beta-Hydrolases"/>
    <property type="match status" value="1"/>
</dbReference>
<dbReference type="Gene3D" id="3.40.50.1820">
    <property type="entry name" value="alpha/beta hydrolase"/>
    <property type="match status" value="1"/>
</dbReference>
<evidence type="ECO:0000256" key="1">
    <source>
        <dbReference type="SAM" id="MobiDB-lite"/>
    </source>
</evidence>
<feature type="region of interest" description="Disordered" evidence="1">
    <location>
        <begin position="421"/>
        <end position="442"/>
    </location>
</feature>
<reference evidence="2 3" key="1">
    <citation type="submission" date="2016-10" db="EMBL/GenBank/DDBJ databases">
        <authorList>
            <person name="de Groot N.N."/>
        </authorList>
    </citation>
    <scope>NUCLEOTIDE SEQUENCE [LARGE SCALE GENOMIC DNA]</scope>
    <source>
        <strain evidence="2 3">CGMCC 1.11156</strain>
    </source>
</reference>
<name>A0A1I3BQZ1_9ACTN</name>
<evidence type="ECO:0008006" key="4">
    <source>
        <dbReference type="Google" id="ProtNLM"/>
    </source>
</evidence>
<dbReference type="EMBL" id="FOQG01000001">
    <property type="protein sequence ID" value="SFH64692.1"/>
    <property type="molecule type" value="Genomic_DNA"/>
</dbReference>
<dbReference type="InterPro" id="IPR029058">
    <property type="entry name" value="AB_hydrolase_fold"/>
</dbReference>
<dbReference type="Proteomes" id="UP000198649">
    <property type="component" value="Unassembled WGS sequence"/>
</dbReference>
<dbReference type="SUPFAM" id="SSF141072">
    <property type="entry name" value="CalX-like"/>
    <property type="match status" value="1"/>
</dbReference>
<dbReference type="InterPro" id="IPR038081">
    <property type="entry name" value="CalX-like_sf"/>
</dbReference>